<keyword evidence="2" id="KW-0805">Transcription regulation</keyword>
<evidence type="ECO:0000256" key="1">
    <source>
        <dbReference type="ARBA" id="ARBA00004123"/>
    </source>
</evidence>
<evidence type="ECO:0000256" key="3">
    <source>
        <dbReference type="ARBA" id="ARBA00023054"/>
    </source>
</evidence>
<proteinExistence type="predicted"/>
<dbReference type="EMBL" id="LR824555">
    <property type="protein sequence ID" value="CAH1641787.1"/>
    <property type="molecule type" value="Genomic_DNA"/>
</dbReference>
<dbReference type="PANTHER" id="PTHR13455:SF7">
    <property type="entry name" value="SIMJANG, ISOFORM E"/>
    <property type="match status" value="1"/>
</dbReference>
<comment type="subcellular location">
    <subcellularLocation>
        <location evidence="1">Nucleus</location>
    </subcellularLocation>
</comment>
<dbReference type="GO" id="GO:0000122">
    <property type="term" value="P:negative regulation of transcription by RNA polymerase II"/>
    <property type="evidence" value="ECO:0007669"/>
    <property type="project" value="InterPro"/>
</dbReference>
<feature type="region of interest" description="Disordered" evidence="6">
    <location>
        <begin position="235"/>
        <end position="344"/>
    </location>
</feature>
<dbReference type="PANTHER" id="PTHR13455">
    <property type="entry name" value="TRANSCRIPTIONAL REPRESSOR P66-RELATED"/>
    <property type="match status" value="1"/>
</dbReference>
<organism evidence="7 8">
    <name type="scientific">Spodoptera littoralis</name>
    <name type="common">Egyptian cotton leafworm</name>
    <dbReference type="NCBI Taxonomy" id="7109"/>
    <lineage>
        <taxon>Eukaryota</taxon>
        <taxon>Metazoa</taxon>
        <taxon>Ecdysozoa</taxon>
        <taxon>Arthropoda</taxon>
        <taxon>Hexapoda</taxon>
        <taxon>Insecta</taxon>
        <taxon>Pterygota</taxon>
        <taxon>Neoptera</taxon>
        <taxon>Endopterygota</taxon>
        <taxon>Lepidoptera</taxon>
        <taxon>Glossata</taxon>
        <taxon>Ditrysia</taxon>
        <taxon>Noctuoidea</taxon>
        <taxon>Noctuidae</taxon>
        <taxon>Amphipyrinae</taxon>
        <taxon>Spodoptera</taxon>
    </lineage>
</organism>
<reference evidence="7" key="1">
    <citation type="submission" date="2022-02" db="EMBL/GenBank/DDBJ databases">
        <authorList>
            <person name="King R."/>
        </authorList>
    </citation>
    <scope>NUCLEOTIDE SEQUENCE</scope>
</reference>
<dbReference type="AlphaFoldDB" id="A0A9P0I861"/>
<feature type="compositionally biased region" description="Low complexity" evidence="6">
    <location>
        <begin position="320"/>
        <end position="344"/>
    </location>
</feature>
<feature type="compositionally biased region" description="Polar residues" evidence="6">
    <location>
        <begin position="135"/>
        <end position="148"/>
    </location>
</feature>
<evidence type="ECO:0000256" key="2">
    <source>
        <dbReference type="ARBA" id="ARBA00023015"/>
    </source>
</evidence>
<feature type="compositionally biased region" description="Low complexity" evidence="6">
    <location>
        <begin position="102"/>
        <end position="121"/>
    </location>
</feature>
<keyword evidence="3" id="KW-0175">Coiled coil</keyword>
<protein>
    <recommendedName>
        <fullName evidence="9">Transcriptional repressor p66 coiled-coil MBD2-interaction domain-containing protein</fullName>
    </recommendedName>
</protein>
<feature type="compositionally biased region" description="Basic and acidic residues" evidence="6">
    <location>
        <begin position="305"/>
        <end position="314"/>
    </location>
</feature>
<keyword evidence="4" id="KW-0804">Transcription</keyword>
<feature type="compositionally biased region" description="Low complexity" evidence="6">
    <location>
        <begin position="273"/>
        <end position="289"/>
    </location>
</feature>
<evidence type="ECO:0008006" key="9">
    <source>
        <dbReference type="Google" id="ProtNLM"/>
    </source>
</evidence>
<accession>A0A9P0I861</accession>
<name>A0A9P0I861_SPOLI</name>
<gene>
    <name evidence="7" type="ORF">SPLIT_LOCUS7143</name>
</gene>
<dbReference type="Proteomes" id="UP001153321">
    <property type="component" value="Chromosome 24"/>
</dbReference>
<evidence type="ECO:0000256" key="6">
    <source>
        <dbReference type="SAM" id="MobiDB-lite"/>
    </source>
</evidence>
<keyword evidence="5" id="KW-0539">Nucleus</keyword>
<dbReference type="InterPro" id="IPR040386">
    <property type="entry name" value="P66"/>
</dbReference>
<evidence type="ECO:0000256" key="4">
    <source>
        <dbReference type="ARBA" id="ARBA00023163"/>
    </source>
</evidence>
<dbReference type="GO" id="GO:0016581">
    <property type="term" value="C:NuRD complex"/>
    <property type="evidence" value="ECO:0007669"/>
    <property type="project" value="TreeGrafter"/>
</dbReference>
<keyword evidence="8" id="KW-1185">Reference proteome</keyword>
<evidence type="ECO:0000313" key="8">
    <source>
        <dbReference type="Proteomes" id="UP001153321"/>
    </source>
</evidence>
<evidence type="ECO:0000256" key="5">
    <source>
        <dbReference type="ARBA" id="ARBA00023242"/>
    </source>
</evidence>
<sequence>MDVDDSAVDLSVRALPPELSELRALTASGLTITPAQPPPHELSSAEIWERERRLRTLREKLRAEETRLDSATGTALAGSGCVVPPGVTVTPAPPPAHQQTKRTSSSTPAVSSSSSSRRTSSLPGGATLTPGPYRSQASSRSSEDTQTPAQRQAAAKLALRKQLEKTLLQIPPPKPPPPEMNFIPSPSNTDFVYLVGLEHVVDYLTNEDRMPRSSVPAVCAQCGCDFTPVWRWERGPGGPGAQAARRHDATFTPAPPPPSARRLCELCVSGNMSVSRSTSRGGSTSSPAPSKTPAPPPAPRHHSDRSREPSEVPAKKGKGSSSSSTSQNSSSSKQHQRAAVAAAQMAFEQHSAAAMQALQHQLLRAGKGGSNSGGGAAMAAEMQRVAEAQRQYLLDMIPGQHTRNPWTKN</sequence>
<feature type="region of interest" description="Disordered" evidence="6">
    <location>
        <begin position="75"/>
        <end position="157"/>
    </location>
</feature>
<evidence type="ECO:0000313" key="7">
    <source>
        <dbReference type="EMBL" id="CAH1641787.1"/>
    </source>
</evidence>